<feature type="domain" description="HMA" evidence="1">
    <location>
        <begin position="11"/>
        <end position="38"/>
    </location>
</feature>
<dbReference type="GO" id="GO:0046872">
    <property type="term" value="F:metal ion binding"/>
    <property type="evidence" value="ECO:0007669"/>
    <property type="project" value="InterPro"/>
</dbReference>
<dbReference type="InterPro" id="IPR036163">
    <property type="entry name" value="HMA_dom_sf"/>
</dbReference>
<evidence type="ECO:0000313" key="2">
    <source>
        <dbReference type="EMBL" id="RAL70501.1"/>
    </source>
</evidence>
<dbReference type="Proteomes" id="UP000248786">
    <property type="component" value="Unassembled WGS sequence"/>
</dbReference>
<dbReference type="AlphaFoldDB" id="A0A328ESZ9"/>
<dbReference type="CDD" id="cd00371">
    <property type="entry name" value="HMA"/>
    <property type="match status" value="1"/>
</dbReference>
<dbReference type="SUPFAM" id="SSF55008">
    <property type="entry name" value="HMA, heavy metal-associated domain"/>
    <property type="match status" value="1"/>
</dbReference>
<reference evidence="2 3" key="1">
    <citation type="submission" date="2018-05" db="EMBL/GenBank/DDBJ databases">
        <title>Draft genome sequences of Dehalococcoides mccartyi strains RC and KS.</title>
        <authorList>
            <person name="Higgins S.A."/>
            <person name="Padilla-Crespo E."/>
            <person name="Loeffler F.E."/>
        </authorList>
    </citation>
    <scope>NUCLEOTIDE SEQUENCE [LARGE SCALE GENOMIC DNA]</scope>
    <source>
        <strain evidence="2 3">KS</strain>
    </source>
</reference>
<dbReference type="EMBL" id="QGLD01000009">
    <property type="protein sequence ID" value="RAL70501.1"/>
    <property type="molecule type" value="Genomic_DNA"/>
</dbReference>
<protein>
    <submittedName>
        <fullName evidence="2">Lead, cadmium, zinc and mercury transporting ATPase</fullName>
        <ecNumber evidence="2">3.6.3.3</ecNumber>
    </submittedName>
</protein>
<keyword evidence="2" id="KW-0378">Hydrolase</keyword>
<dbReference type="InterPro" id="IPR006121">
    <property type="entry name" value="HMA_dom"/>
</dbReference>
<gene>
    <name evidence="2" type="ORF">C1G86_0862</name>
</gene>
<evidence type="ECO:0000313" key="3">
    <source>
        <dbReference type="Proteomes" id="UP000248786"/>
    </source>
</evidence>
<sequence length="38" mass="3909">MPENNLTDTLPKIITGISGMSCTRCAAGIEGRLSKTAG</sequence>
<accession>A0A328ESZ9</accession>
<dbReference type="GO" id="GO:0016787">
    <property type="term" value="F:hydrolase activity"/>
    <property type="evidence" value="ECO:0007669"/>
    <property type="project" value="UniProtKB-KW"/>
</dbReference>
<organism evidence="2 3">
    <name type="scientific">Dehalococcoides mccartyi</name>
    <dbReference type="NCBI Taxonomy" id="61435"/>
    <lineage>
        <taxon>Bacteria</taxon>
        <taxon>Bacillati</taxon>
        <taxon>Chloroflexota</taxon>
        <taxon>Dehalococcoidia</taxon>
        <taxon>Dehalococcoidales</taxon>
        <taxon>Dehalococcoidaceae</taxon>
        <taxon>Dehalococcoides</taxon>
    </lineage>
</organism>
<comment type="caution">
    <text evidence="2">The sequence shown here is derived from an EMBL/GenBank/DDBJ whole genome shotgun (WGS) entry which is preliminary data.</text>
</comment>
<dbReference type="EC" id="3.6.3.3" evidence="2"/>
<proteinExistence type="predicted"/>
<dbReference type="PROSITE" id="PS50846">
    <property type="entry name" value="HMA_2"/>
    <property type="match status" value="1"/>
</dbReference>
<evidence type="ECO:0000259" key="1">
    <source>
        <dbReference type="PROSITE" id="PS50846"/>
    </source>
</evidence>
<name>A0A328ESZ9_9CHLR</name>